<dbReference type="AlphaFoldDB" id="A0A9D1DLZ0"/>
<dbReference type="CDD" id="cd01714">
    <property type="entry name" value="ETF_beta"/>
    <property type="match status" value="1"/>
</dbReference>
<evidence type="ECO:0000313" key="3">
    <source>
        <dbReference type="EMBL" id="HIR55271.1"/>
    </source>
</evidence>
<dbReference type="PIRSF" id="PIRSF000090">
    <property type="entry name" value="Beta-ETF"/>
    <property type="match status" value="1"/>
</dbReference>
<dbReference type="Pfam" id="PF01012">
    <property type="entry name" value="ETF"/>
    <property type="match status" value="1"/>
</dbReference>
<dbReference type="Gene3D" id="3.40.50.620">
    <property type="entry name" value="HUPs"/>
    <property type="match status" value="1"/>
</dbReference>
<dbReference type="InterPro" id="IPR033948">
    <property type="entry name" value="ETF_beta_N"/>
</dbReference>
<evidence type="ECO:0000256" key="1">
    <source>
        <dbReference type="ARBA" id="ARBA00042002"/>
    </source>
</evidence>
<accession>A0A9D1DLZ0</accession>
<dbReference type="SMART" id="SM00893">
    <property type="entry name" value="ETF"/>
    <property type="match status" value="1"/>
</dbReference>
<dbReference type="InterPro" id="IPR014729">
    <property type="entry name" value="Rossmann-like_a/b/a_fold"/>
</dbReference>
<dbReference type="EMBL" id="DVHH01000162">
    <property type="protein sequence ID" value="HIR55271.1"/>
    <property type="molecule type" value="Genomic_DNA"/>
</dbReference>
<protein>
    <recommendedName>
        <fullName evidence="1">Electron transfer flavoprotein small subunit</fullName>
    </recommendedName>
</protein>
<name>A0A9D1DLZ0_9FIRM</name>
<evidence type="ECO:0000313" key="4">
    <source>
        <dbReference type="Proteomes" id="UP000824238"/>
    </source>
</evidence>
<reference evidence="3" key="1">
    <citation type="submission" date="2020-10" db="EMBL/GenBank/DDBJ databases">
        <authorList>
            <person name="Gilroy R."/>
        </authorList>
    </citation>
    <scope>NUCLEOTIDE SEQUENCE</scope>
    <source>
        <strain evidence="3">ChiGjej3B3-7149</strain>
    </source>
</reference>
<dbReference type="PANTHER" id="PTHR21294">
    <property type="entry name" value="ELECTRON TRANSFER FLAVOPROTEIN BETA-SUBUNIT"/>
    <property type="match status" value="1"/>
</dbReference>
<gene>
    <name evidence="3" type="ORF">IAD36_06755</name>
</gene>
<dbReference type="GO" id="GO:0009055">
    <property type="term" value="F:electron transfer activity"/>
    <property type="evidence" value="ECO:0007669"/>
    <property type="project" value="InterPro"/>
</dbReference>
<dbReference type="PANTHER" id="PTHR21294:SF17">
    <property type="entry name" value="PROTEIN FIXA"/>
    <property type="match status" value="1"/>
</dbReference>
<evidence type="ECO:0000259" key="2">
    <source>
        <dbReference type="SMART" id="SM00893"/>
    </source>
</evidence>
<sequence length="262" mass="27418">MLKILVCVKQVPDVDQMRMDPETGNLIRAGVPAILNPLDGNALAAALSVKEQYGAELSLITMGPPAAEAALRECLAAGADRAILVTDRAFGNADTLATSYSIVSAAKSIDSFDLIFCGKETLDGATGQMGAQLAERFGAAQVTSASLIKSVDEAAGKLVVERELETGVETLEVSMPCLFTMEKTHYPARIPSLKGKLAAKKAKITVLTADDIPGLDRGRIGDPGSPTKVPRMFPPVLPEPGLIIDEGSVEGSVAKLFELAGI</sequence>
<organism evidence="3 4">
    <name type="scientific">Candidatus Scatomorpha intestinigallinarum</name>
    <dbReference type="NCBI Taxonomy" id="2840923"/>
    <lineage>
        <taxon>Bacteria</taxon>
        <taxon>Bacillati</taxon>
        <taxon>Bacillota</taxon>
        <taxon>Clostridia</taxon>
        <taxon>Eubacteriales</taxon>
        <taxon>Candidatus Scatomorpha</taxon>
    </lineage>
</organism>
<reference evidence="3" key="2">
    <citation type="journal article" date="2021" name="PeerJ">
        <title>Extensive microbial diversity within the chicken gut microbiome revealed by metagenomics and culture.</title>
        <authorList>
            <person name="Gilroy R."/>
            <person name="Ravi A."/>
            <person name="Getino M."/>
            <person name="Pursley I."/>
            <person name="Horton D.L."/>
            <person name="Alikhan N.F."/>
            <person name="Baker D."/>
            <person name="Gharbi K."/>
            <person name="Hall N."/>
            <person name="Watson M."/>
            <person name="Adriaenssens E.M."/>
            <person name="Foster-Nyarko E."/>
            <person name="Jarju S."/>
            <person name="Secka A."/>
            <person name="Antonio M."/>
            <person name="Oren A."/>
            <person name="Chaudhuri R.R."/>
            <person name="La Ragione R."/>
            <person name="Hildebrand F."/>
            <person name="Pallen M.J."/>
        </authorList>
    </citation>
    <scope>NUCLEOTIDE SEQUENCE</scope>
    <source>
        <strain evidence="3">ChiGjej3B3-7149</strain>
    </source>
</reference>
<dbReference type="SUPFAM" id="SSF52402">
    <property type="entry name" value="Adenine nucleotide alpha hydrolases-like"/>
    <property type="match status" value="1"/>
</dbReference>
<proteinExistence type="predicted"/>
<dbReference type="InterPro" id="IPR012255">
    <property type="entry name" value="ETF_b"/>
</dbReference>
<feature type="domain" description="Electron transfer flavoprotein alpha/beta-subunit N-terminal" evidence="2">
    <location>
        <begin position="23"/>
        <end position="216"/>
    </location>
</feature>
<dbReference type="InterPro" id="IPR014730">
    <property type="entry name" value="ETF_a/b_N"/>
</dbReference>
<comment type="caution">
    <text evidence="3">The sequence shown here is derived from an EMBL/GenBank/DDBJ whole genome shotgun (WGS) entry which is preliminary data.</text>
</comment>
<dbReference type="Proteomes" id="UP000824238">
    <property type="component" value="Unassembled WGS sequence"/>
</dbReference>